<dbReference type="GO" id="GO:0043565">
    <property type="term" value="F:sequence-specific DNA binding"/>
    <property type="evidence" value="ECO:0007669"/>
    <property type="project" value="InterPro"/>
</dbReference>
<feature type="domain" description="HTH araC/xylS-type" evidence="5">
    <location>
        <begin position="424"/>
        <end position="522"/>
    </location>
</feature>
<dbReference type="InterPro" id="IPR018062">
    <property type="entry name" value="HTH_AraC-typ_CS"/>
</dbReference>
<dbReference type="KEGG" id="coh:EAV92_16285"/>
<dbReference type="PRINTS" id="PR00032">
    <property type="entry name" value="HTHARAC"/>
</dbReference>
<keyword evidence="4" id="KW-0597">Phosphoprotein</keyword>
<dbReference type="SUPFAM" id="SSF46689">
    <property type="entry name" value="Homeodomain-like"/>
    <property type="match status" value="2"/>
</dbReference>
<dbReference type="InterPro" id="IPR009057">
    <property type="entry name" value="Homeodomain-like_sf"/>
</dbReference>
<keyword evidence="2" id="KW-0238">DNA-binding</keyword>
<dbReference type="GO" id="GO:0000160">
    <property type="term" value="P:phosphorelay signal transduction system"/>
    <property type="evidence" value="ECO:0007669"/>
    <property type="project" value="InterPro"/>
</dbReference>
<proteinExistence type="predicted"/>
<dbReference type="SUPFAM" id="SSF52172">
    <property type="entry name" value="CheY-like"/>
    <property type="match status" value="1"/>
</dbReference>
<dbReference type="PROSITE" id="PS00041">
    <property type="entry name" value="HTH_ARAC_FAMILY_1"/>
    <property type="match status" value="1"/>
</dbReference>
<keyword evidence="8" id="KW-1185">Reference proteome</keyword>
<dbReference type="PROSITE" id="PS01124">
    <property type="entry name" value="HTH_ARAC_FAMILY_2"/>
    <property type="match status" value="1"/>
</dbReference>
<sequence length="531" mass="60545">MKILVVDDEPRHRRGMASMIHVLRPEDQVLVAKDGASALELVRSEKPDAVLTDIRMPSMDGLSFLKKLEDESLRTKVVMVSAYNLFEYAQAAIRHGAYDYLLKPVEAGKVEDVLRRIESQLVEESRQHSESEALKHRLSLTSSAYRNRLLLSWLNGSLTDMERKELETLEWMQGSGTVIFSEIRIGPGNKAGFDAGAWLKHLEQAWAEFGKACTFSLHVLQEEVFQAVTIIQTAQPAQERKPEIRRTVSSLEAEWAKHGRLTHGIGPDCRCLWTDAFQAYRAAQTANLYNFHESWSGILFHDELLPTRNPILLDGEKLFEAVQGRDAEAAIAMCRAAFVQLAANGHTNPNLIKECASLTLMRMKSRIRDYVDRQIGSALTDSALNVIPLCHTYAELMAVLEIRLRDVHDALRQARLDKSEIIVAECLRWIQENVKEELTLERAAEHFFFNPSYFSTLIKSRTGRTFSDHVTETRMRRAKELLAENRLKIYEIAAECGYQDTKYFCRVFKKQNGMSPEAYKHASFPQRSREG</sequence>
<dbReference type="Pfam" id="PF00072">
    <property type="entry name" value="Response_reg"/>
    <property type="match status" value="1"/>
</dbReference>
<evidence type="ECO:0000256" key="1">
    <source>
        <dbReference type="ARBA" id="ARBA00023015"/>
    </source>
</evidence>
<dbReference type="AlphaFoldDB" id="A0A3G3K0G3"/>
<feature type="modified residue" description="4-aspartylphosphate" evidence="4">
    <location>
        <position position="53"/>
    </location>
</feature>
<dbReference type="InterPro" id="IPR018060">
    <property type="entry name" value="HTH_AraC"/>
</dbReference>
<evidence type="ECO:0000313" key="7">
    <source>
        <dbReference type="EMBL" id="AYQ73998.1"/>
    </source>
</evidence>
<evidence type="ECO:0000259" key="6">
    <source>
        <dbReference type="PROSITE" id="PS50110"/>
    </source>
</evidence>
<dbReference type="Gene3D" id="3.40.50.2300">
    <property type="match status" value="1"/>
</dbReference>
<dbReference type="InterPro" id="IPR011006">
    <property type="entry name" value="CheY-like_superfamily"/>
</dbReference>
<name>A0A3G3K0G3_9BACL</name>
<accession>A0A3G3K0G3</accession>
<dbReference type="PANTHER" id="PTHR43280:SF10">
    <property type="entry name" value="REGULATORY PROTEIN POCR"/>
    <property type="match status" value="1"/>
</dbReference>
<evidence type="ECO:0000259" key="5">
    <source>
        <dbReference type="PROSITE" id="PS01124"/>
    </source>
</evidence>
<protein>
    <submittedName>
        <fullName evidence="7">Response regulator</fullName>
    </submittedName>
</protein>
<dbReference type="Proteomes" id="UP000269097">
    <property type="component" value="Chromosome"/>
</dbReference>
<dbReference type="Pfam" id="PF12833">
    <property type="entry name" value="HTH_18"/>
    <property type="match status" value="1"/>
</dbReference>
<keyword evidence="3" id="KW-0804">Transcription</keyword>
<reference evidence="7 8" key="1">
    <citation type="submission" date="2018-10" db="EMBL/GenBank/DDBJ databases">
        <title>Genome Sequence of Cohnella sp.</title>
        <authorList>
            <person name="Srinivasan S."/>
            <person name="Kim M.K."/>
        </authorList>
    </citation>
    <scope>NUCLEOTIDE SEQUENCE [LARGE SCALE GENOMIC DNA]</scope>
    <source>
        <strain evidence="7 8">18JY8-7</strain>
    </source>
</reference>
<dbReference type="CDD" id="cd17536">
    <property type="entry name" value="REC_YesN-like"/>
    <property type="match status" value="1"/>
</dbReference>
<evidence type="ECO:0000256" key="2">
    <source>
        <dbReference type="ARBA" id="ARBA00023125"/>
    </source>
</evidence>
<feature type="domain" description="Response regulatory" evidence="6">
    <location>
        <begin position="2"/>
        <end position="118"/>
    </location>
</feature>
<dbReference type="PANTHER" id="PTHR43280">
    <property type="entry name" value="ARAC-FAMILY TRANSCRIPTIONAL REGULATOR"/>
    <property type="match status" value="1"/>
</dbReference>
<evidence type="ECO:0000256" key="3">
    <source>
        <dbReference type="ARBA" id="ARBA00023163"/>
    </source>
</evidence>
<evidence type="ECO:0000256" key="4">
    <source>
        <dbReference type="PROSITE-ProRule" id="PRU00169"/>
    </source>
</evidence>
<evidence type="ECO:0000313" key="8">
    <source>
        <dbReference type="Proteomes" id="UP000269097"/>
    </source>
</evidence>
<dbReference type="Gene3D" id="1.10.10.60">
    <property type="entry name" value="Homeodomain-like"/>
    <property type="match status" value="2"/>
</dbReference>
<dbReference type="GO" id="GO:0003700">
    <property type="term" value="F:DNA-binding transcription factor activity"/>
    <property type="evidence" value="ECO:0007669"/>
    <property type="project" value="InterPro"/>
</dbReference>
<dbReference type="RefSeq" id="WP_123042082.1">
    <property type="nucleotide sequence ID" value="NZ_CP033433.1"/>
</dbReference>
<dbReference type="PROSITE" id="PS50110">
    <property type="entry name" value="RESPONSE_REGULATORY"/>
    <property type="match status" value="1"/>
</dbReference>
<dbReference type="InterPro" id="IPR020449">
    <property type="entry name" value="Tscrpt_reg_AraC-type_HTH"/>
</dbReference>
<dbReference type="EMBL" id="CP033433">
    <property type="protein sequence ID" value="AYQ73998.1"/>
    <property type="molecule type" value="Genomic_DNA"/>
</dbReference>
<keyword evidence="1" id="KW-0805">Transcription regulation</keyword>
<dbReference type="SMART" id="SM00448">
    <property type="entry name" value="REC"/>
    <property type="match status" value="1"/>
</dbReference>
<organism evidence="7 8">
    <name type="scientific">Cohnella candidum</name>
    <dbReference type="NCBI Taxonomy" id="2674991"/>
    <lineage>
        <taxon>Bacteria</taxon>
        <taxon>Bacillati</taxon>
        <taxon>Bacillota</taxon>
        <taxon>Bacilli</taxon>
        <taxon>Bacillales</taxon>
        <taxon>Paenibacillaceae</taxon>
        <taxon>Cohnella</taxon>
    </lineage>
</organism>
<gene>
    <name evidence="7" type="ORF">EAV92_16285</name>
</gene>
<dbReference type="SMART" id="SM00342">
    <property type="entry name" value="HTH_ARAC"/>
    <property type="match status" value="1"/>
</dbReference>
<dbReference type="InterPro" id="IPR001789">
    <property type="entry name" value="Sig_transdc_resp-reg_receiver"/>
</dbReference>